<reference evidence="1" key="1">
    <citation type="journal article" date="2023" name="bioRxiv">
        <title>Improved chromosome-level genome assembly for marigold (Tagetes erecta).</title>
        <authorList>
            <person name="Jiang F."/>
            <person name="Yuan L."/>
            <person name="Wang S."/>
            <person name="Wang H."/>
            <person name="Xu D."/>
            <person name="Wang A."/>
            <person name="Fan W."/>
        </authorList>
    </citation>
    <scope>NUCLEOTIDE SEQUENCE</scope>
    <source>
        <strain evidence="1">WSJ</strain>
        <tissue evidence="1">Leaf</tissue>
    </source>
</reference>
<protein>
    <submittedName>
        <fullName evidence="1">Uncharacterized protein</fullName>
    </submittedName>
</protein>
<organism evidence="1 2">
    <name type="scientific">Tagetes erecta</name>
    <name type="common">African marigold</name>
    <dbReference type="NCBI Taxonomy" id="13708"/>
    <lineage>
        <taxon>Eukaryota</taxon>
        <taxon>Viridiplantae</taxon>
        <taxon>Streptophyta</taxon>
        <taxon>Embryophyta</taxon>
        <taxon>Tracheophyta</taxon>
        <taxon>Spermatophyta</taxon>
        <taxon>Magnoliopsida</taxon>
        <taxon>eudicotyledons</taxon>
        <taxon>Gunneridae</taxon>
        <taxon>Pentapetalae</taxon>
        <taxon>asterids</taxon>
        <taxon>campanulids</taxon>
        <taxon>Asterales</taxon>
        <taxon>Asteraceae</taxon>
        <taxon>Asteroideae</taxon>
        <taxon>Heliantheae alliance</taxon>
        <taxon>Tageteae</taxon>
        <taxon>Tagetes</taxon>
    </lineage>
</organism>
<comment type="caution">
    <text evidence="1">The sequence shown here is derived from an EMBL/GenBank/DDBJ whole genome shotgun (WGS) entry which is preliminary data.</text>
</comment>
<proteinExistence type="predicted"/>
<evidence type="ECO:0000313" key="1">
    <source>
        <dbReference type="EMBL" id="KAK1410638.1"/>
    </source>
</evidence>
<dbReference type="Proteomes" id="UP001229421">
    <property type="component" value="Unassembled WGS sequence"/>
</dbReference>
<dbReference type="AlphaFoldDB" id="A0AAD8JVI3"/>
<sequence length="109" mass="12741">MFWNLKHHRHHPPTVIGCFLERRLVQRPITEALRAPPLLQMQRRLTTTLLTSQIDRSRNLSTLLTGQGYWLLANQYLGIVFQKPLVCTRKHKPHLLQQSTINNLTLALK</sequence>
<gene>
    <name evidence="1" type="ORF">QVD17_37175</name>
</gene>
<keyword evidence="2" id="KW-1185">Reference proteome</keyword>
<name>A0AAD8JVI3_TARER</name>
<evidence type="ECO:0000313" key="2">
    <source>
        <dbReference type="Proteomes" id="UP001229421"/>
    </source>
</evidence>
<accession>A0AAD8JVI3</accession>
<dbReference type="EMBL" id="JAUHHV010000010">
    <property type="protein sequence ID" value="KAK1410638.1"/>
    <property type="molecule type" value="Genomic_DNA"/>
</dbReference>